<dbReference type="InterPro" id="IPR001387">
    <property type="entry name" value="Cro/C1-type_HTH"/>
</dbReference>
<dbReference type="Gene3D" id="1.10.260.40">
    <property type="entry name" value="lambda repressor-like DNA-binding domains"/>
    <property type="match status" value="1"/>
</dbReference>
<dbReference type="Pfam" id="PF01381">
    <property type="entry name" value="HTH_3"/>
    <property type="match status" value="1"/>
</dbReference>
<evidence type="ECO:0000313" key="3">
    <source>
        <dbReference type="EMBL" id="AWZ41074.1"/>
    </source>
</evidence>
<dbReference type="GeneID" id="48466063"/>
<reference evidence="4 7" key="2">
    <citation type="journal article" date="2019" name="Nat. Med.">
        <title>Preventing dysbiosis of the neonatal mouse intestinal microbiome protects against late-onset sepsis.</title>
        <authorList>
            <person name="Singer J.R."/>
            <person name="Blosser E.G."/>
            <person name="Zindl C.L."/>
            <person name="Silberger D.J."/>
            <person name="Conlan S."/>
            <person name="Laufer V.A."/>
            <person name="DiToro D."/>
            <person name="Deming C."/>
            <person name="Kumar R."/>
            <person name="Morrow C.D."/>
            <person name="Segre J.A."/>
            <person name="Gray M.J."/>
            <person name="Randolph D.A."/>
            <person name="Weaver C.T."/>
        </authorList>
    </citation>
    <scope>NUCLEOTIDE SEQUENCE [LARGE SCALE GENOMIC DNA]</scope>
    <source>
        <strain evidence="4 7">V10</strain>
    </source>
</reference>
<dbReference type="Proteomes" id="UP000250143">
    <property type="component" value="Chromosome"/>
</dbReference>
<gene>
    <name evidence="3" type="ORF">CPQ89_08610</name>
    <name evidence="2" type="ORF">CPS94_02855</name>
    <name evidence="4" type="ORF">FEE40_10410</name>
</gene>
<evidence type="ECO:0000313" key="2">
    <source>
        <dbReference type="EMBL" id="AWZ37935.1"/>
    </source>
</evidence>
<dbReference type="Proteomes" id="UP000463931">
    <property type="component" value="Chromosome"/>
</dbReference>
<evidence type="ECO:0000313" key="7">
    <source>
        <dbReference type="Proteomes" id="UP000463931"/>
    </source>
</evidence>
<dbReference type="AlphaFoldDB" id="A0A2Z4VZT8"/>
<evidence type="ECO:0000313" key="4">
    <source>
        <dbReference type="EMBL" id="QIA90535.1"/>
    </source>
</evidence>
<keyword evidence="5" id="KW-1185">Reference proteome</keyword>
<feature type="domain" description="HTH cro/C1-type" evidence="1">
    <location>
        <begin position="5"/>
        <end position="58"/>
    </location>
</feature>
<sequence length="60" mass="7031">MWQKVIIKRKELGYSNYKLSMLTGIPESTLRSYKKGVEPSFKNMCKIADALKVDIGYFRR</sequence>
<name>A0A2Z4VZT8_9LACO</name>
<dbReference type="SMART" id="SM00530">
    <property type="entry name" value="HTH_XRE"/>
    <property type="match status" value="1"/>
</dbReference>
<dbReference type="RefSeq" id="WP_112195242.1">
    <property type="nucleotide sequence ID" value="NZ_CABIVU010000012.1"/>
</dbReference>
<reference evidence="5 6" key="1">
    <citation type="submission" date="2017-09" db="EMBL/GenBank/DDBJ databases">
        <title>Predominant Lactobacillus spp. isolated from feces of mice subjected to short-term calorie restriction.</title>
        <authorList>
            <person name="Zhang C."/>
            <person name="Zhao L."/>
            <person name="Pan F."/>
        </authorList>
    </citation>
    <scope>NUCLEOTIDE SEQUENCE [LARGE SCALE GENOMIC DNA]</scope>
    <source>
        <strain evidence="3 5">CR141</strain>
        <strain evidence="2 6">CR147</strain>
    </source>
</reference>
<evidence type="ECO:0000313" key="6">
    <source>
        <dbReference type="Proteomes" id="UP000250153"/>
    </source>
</evidence>
<dbReference type="InterPro" id="IPR010982">
    <property type="entry name" value="Lambda_DNA-bd_dom_sf"/>
</dbReference>
<dbReference type="GO" id="GO:0003677">
    <property type="term" value="F:DNA binding"/>
    <property type="evidence" value="ECO:0007669"/>
    <property type="project" value="InterPro"/>
</dbReference>
<proteinExistence type="predicted"/>
<dbReference type="EMBL" id="CP040852">
    <property type="protein sequence ID" value="QIA90535.1"/>
    <property type="molecule type" value="Genomic_DNA"/>
</dbReference>
<dbReference type="PROSITE" id="PS50943">
    <property type="entry name" value="HTH_CROC1"/>
    <property type="match status" value="1"/>
</dbReference>
<organism evidence="4 7">
    <name type="scientific">Ligilactobacillus murinus</name>
    <dbReference type="NCBI Taxonomy" id="1622"/>
    <lineage>
        <taxon>Bacteria</taxon>
        <taxon>Bacillati</taxon>
        <taxon>Bacillota</taxon>
        <taxon>Bacilli</taxon>
        <taxon>Lactobacillales</taxon>
        <taxon>Lactobacillaceae</taxon>
        <taxon>Ligilactobacillus</taxon>
    </lineage>
</organism>
<dbReference type="SUPFAM" id="SSF47413">
    <property type="entry name" value="lambda repressor-like DNA-binding domains"/>
    <property type="match status" value="1"/>
</dbReference>
<protein>
    <submittedName>
        <fullName evidence="2 4">Transcriptional regulator</fullName>
    </submittedName>
</protein>
<dbReference type="EMBL" id="CP023566">
    <property type="protein sequence ID" value="AWZ41074.1"/>
    <property type="molecule type" value="Genomic_DNA"/>
</dbReference>
<dbReference type="KEGG" id="lmur:CPS94_02855"/>
<accession>A0A2Z4VZT8</accession>
<dbReference type="CDD" id="cd00093">
    <property type="entry name" value="HTH_XRE"/>
    <property type="match status" value="1"/>
</dbReference>
<dbReference type="EMBL" id="CP023565">
    <property type="protein sequence ID" value="AWZ37935.1"/>
    <property type="molecule type" value="Genomic_DNA"/>
</dbReference>
<dbReference type="Proteomes" id="UP000250153">
    <property type="component" value="Chromosome"/>
</dbReference>
<evidence type="ECO:0000313" key="5">
    <source>
        <dbReference type="Proteomes" id="UP000250143"/>
    </source>
</evidence>
<evidence type="ECO:0000259" key="1">
    <source>
        <dbReference type="PROSITE" id="PS50943"/>
    </source>
</evidence>